<name>A0ABT9QZK1_9ACTN</name>
<gene>
    <name evidence="3" type="ORF">J2S55_001663</name>
</gene>
<dbReference type="InterPro" id="IPR006015">
    <property type="entry name" value="Universal_stress_UspA"/>
</dbReference>
<dbReference type="InterPro" id="IPR006016">
    <property type="entry name" value="UspA"/>
</dbReference>
<organism evidence="3 4">
    <name type="scientific">Streptosporangium brasiliense</name>
    <dbReference type="NCBI Taxonomy" id="47480"/>
    <lineage>
        <taxon>Bacteria</taxon>
        <taxon>Bacillati</taxon>
        <taxon>Actinomycetota</taxon>
        <taxon>Actinomycetes</taxon>
        <taxon>Streptosporangiales</taxon>
        <taxon>Streptosporangiaceae</taxon>
        <taxon>Streptosporangium</taxon>
    </lineage>
</organism>
<dbReference type="Gene3D" id="3.40.50.620">
    <property type="entry name" value="HUPs"/>
    <property type="match status" value="2"/>
</dbReference>
<dbReference type="RefSeq" id="WP_306858456.1">
    <property type="nucleotide sequence ID" value="NZ_JAUSRB010000001.1"/>
</dbReference>
<comment type="similarity">
    <text evidence="1">Belongs to the universal stress protein A family.</text>
</comment>
<accession>A0ABT9QZK1</accession>
<evidence type="ECO:0000259" key="2">
    <source>
        <dbReference type="Pfam" id="PF00582"/>
    </source>
</evidence>
<dbReference type="EMBL" id="JAUSRB010000001">
    <property type="protein sequence ID" value="MDP9862404.1"/>
    <property type="molecule type" value="Genomic_DNA"/>
</dbReference>
<dbReference type="SUPFAM" id="SSF52402">
    <property type="entry name" value="Adenine nucleotide alpha hydrolases-like"/>
    <property type="match status" value="2"/>
</dbReference>
<feature type="domain" description="UspA" evidence="2">
    <location>
        <begin position="149"/>
        <end position="282"/>
    </location>
</feature>
<sequence>MAELVAAGTDGSPTATAAVRWAVDDASRRGLPLRIVHVVDSWPYGVAVFPPPDWPEFMTRAGEQVLAEAAGVAVERRPEVDVTTVLIEGAPVEALRDQAGAATELVIGSHGAGGFAGALLGSAVVHVAGHTSGAVVVVRGEEGGPHGEVVVGIDGSSGSEPALGFAFEQARLRGCMLRAVYAWQVVAHAFTPESAYDVGEVRRAQRLVAAGQLAAWQERFPGVDVVQEVPHAHPVSALVDASARADLLVMGSHGRGAIRAIILGSVSRGVLHHAHCPVAVVRS</sequence>
<dbReference type="InterPro" id="IPR014729">
    <property type="entry name" value="Rossmann-like_a/b/a_fold"/>
</dbReference>
<keyword evidence="4" id="KW-1185">Reference proteome</keyword>
<protein>
    <submittedName>
        <fullName evidence="3">Nucleotide-binding universal stress UspA family protein</fullName>
    </submittedName>
</protein>
<comment type="caution">
    <text evidence="3">The sequence shown here is derived from an EMBL/GenBank/DDBJ whole genome shotgun (WGS) entry which is preliminary data.</text>
</comment>
<reference evidence="3 4" key="1">
    <citation type="submission" date="2023-07" db="EMBL/GenBank/DDBJ databases">
        <title>Sequencing the genomes of 1000 actinobacteria strains.</title>
        <authorList>
            <person name="Klenk H.-P."/>
        </authorList>
    </citation>
    <scope>NUCLEOTIDE SEQUENCE [LARGE SCALE GENOMIC DNA]</scope>
    <source>
        <strain evidence="3 4">DSM 44109</strain>
    </source>
</reference>
<dbReference type="PANTHER" id="PTHR46268">
    <property type="entry name" value="STRESS RESPONSE PROTEIN NHAX"/>
    <property type="match status" value="1"/>
</dbReference>
<dbReference type="PRINTS" id="PR01438">
    <property type="entry name" value="UNVRSLSTRESS"/>
</dbReference>
<dbReference type="Pfam" id="PF00582">
    <property type="entry name" value="Usp"/>
    <property type="match status" value="2"/>
</dbReference>
<proteinExistence type="inferred from homology"/>
<feature type="domain" description="UspA" evidence="2">
    <location>
        <begin position="5"/>
        <end position="139"/>
    </location>
</feature>
<dbReference type="PANTHER" id="PTHR46268:SF6">
    <property type="entry name" value="UNIVERSAL STRESS PROTEIN UP12"/>
    <property type="match status" value="1"/>
</dbReference>
<evidence type="ECO:0000313" key="4">
    <source>
        <dbReference type="Proteomes" id="UP001230426"/>
    </source>
</evidence>
<evidence type="ECO:0000313" key="3">
    <source>
        <dbReference type="EMBL" id="MDP9862404.1"/>
    </source>
</evidence>
<evidence type="ECO:0000256" key="1">
    <source>
        <dbReference type="ARBA" id="ARBA00008791"/>
    </source>
</evidence>
<dbReference type="Proteomes" id="UP001230426">
    <property type="component" value="Unassembled WGS sequence"/>
</dbReference>